<sequence>FELGKVVKVVESDWRGGGVVISGGEGQVRSGGKIAMNRFEKSLPETVCFWTCQFLMCIRHGELMAICCVVLRLTLKDPSSQQYDFKSN</sequence>
<accession>A0A699H4W5</accession>
<protein>
    <submittedName>
        <fullName evidence="1">Uncharacterized protein</fullName>
    </submittedName>
</protein>
<evidence type="ECO:0000313" key="1">
    <source>
        <dbReference type="EMBL" id="GEX51906.1"/>
    </source>
</evidence>
<name>A0A699H4W5_TANCI</name>
<gene>
    <name evidence="1" type="ORF">Tci_323881</name>
</gene>
<dbReference type="AlphaFoldDB" id="A0A699H4W5"/>
<organism evidence="1">
    <name type="scientific">Tanacetum cinerariifolium</name>
    <name type="common">Dalmatian daisy</name>
    <name type="synonym">Chrysanthemum cinerariifolium</name>
    <dbReference type="NCBI Taxonomy" id="118510"/>
    <lineage>
        <taxon>Eukaryota</taxon>
        <taxon>Viridiplantae</taxon>
        <taxon>Streptophyta</taxon>
        <taxon>Embryophyta</taxon>
        <taxon>Tracheophyta</taxon>
        <taxon>Spermatophyta</taxon>
        <taxon>Magnoliopsida</taxon>
        <taxon>eudicotyledons</taxon>
        <taxon>Gunneridae</taxon>
        <taxon>Pentapetalae</taxon>
        <taxon>asterids</taxon>
        <taxon>campanulids</taxon>
        <taxon>Asterales</taxon>
        <taxon>Asteraceae</taxon>
        <taxon>Asteroideae</taxon>
        <taxon>Anthemideae</taxon>
        <taxon>Anthemidinae</taxon>
        <taxon>Tanacetum</taxon>
    </lineage>
</organism>
<feature type="non-terminal residue" evidence="1">
    <location>
        <position position="1"/>
    </location>
</feature>
<reference evidence="1" key="1">
    <citation type="journal article" date="2019" name="Sci. Rep.">
        <title>Draft genome of Tanacetum cinerariifolium, the natural source of mosquito coil.</title>
        <authorList>
            <person name="Yamashiro T."/>
            <person name="Shiraishi A."/>
            <person name="Satake H."/>
            <person name="Nakayama K."/>
        </authorList>
    </citation>
    <scope>NUCLEOTIDE SEQUENCE</scope>
</reference>
<comment type="caution">
    <text evidence="1">The sequence shown here is derived from an EMBL/GenBank/DDBJ whole genome shotgun (WGS) entry which is preliminary data.</text>
</comment>
<proteinExistence type="predicted"/>
<dbReference type="EMBL" id="BKCJ010113105">
    <property type="protein sequence ID" value="GEX51906.1"/>
    <property type="molecule type" value="Genomic_DNA"/>
</dbReference>